<organism evidence="1">
    <name type="scientific">Phytophthora nicotianae</name>
    <name type="common">Potato buckeye rot agent</name>
    <name type="synonym">Phytophthora parasitica</name>
    <dbReference type="NCBI Taxonomy" id="4792"/>
    <lineage>
        <taxon>Eukaryota</taxon>
        <taxon>Sar</taxon>
        <taxon>Stramenopiles</taxon>
        <taxon>Oomycota</taxon>
        <taxon>Peronosporomycetes</taxon>
        <taxon>Peronosporales</taxon>
        <taxon>Peronosporaceae</taxon>
        <taxon>Phytophthora</taxon>
    </lineage>
</organism>
<accession>W2JZ85</accession>
<dbReference type="VEuPathDB" id="FungiDB:PPTG_05206"/>
<name>W2JZ85_PHYNI</name>
<sequence length="124" mass="13861">LLSSSQISRALANHYDLKPEAVIFNVEVFNALYVSTALQNASSWTSTATIMAVDVVHFWVSMLDVLDILNEINALMIKISADHAMGKENFVALKMIEINEKETLEDNENVLVTRPEVVTRHTNS</sequence>
<dbReference type="AlphaFoldDB" id="W2JZ85"/>
<gene>
    <name evidence="1" type="ORF">L917_21552</name>
</gene>
<feature type="non-terminal residue" evidence="1">
    <location>
        <position position="1"/>
    </location>
</feature>
<reference evidence="1" key="1">
    <citation type="submission" date="2013-11" db="EMBL/GenBank/DDBJ databases">
        <title>The Genome Sequence of Phytophthora parasitica CHvinca01.</title>
        <authorList>
            <consortium name="The Broad Institute Genomics Platform"/>
            <person name="Russ C."/>
            <person name="Tyler B."/>
            <person name="Panabieres F."/>
            <person name="Shan W."/>
            <person name="Tripathy S."/>
            <person name="Grunwald N."/>
            <person name="Machado M."/>
            <person name="Johnson C.S."/>
            <person name="Arredondo F."/>
            <person name="Hong C."/>
            <person name="Coffey M."/>
            <person name="Young S.K."/>
            <person name="Zeng Q."/>
            <person name="Gargeya S."/>
            <person name="Fitzgerald M."/>
            <person name="Abouelleil A."/>
            <person name="Alvarado L."/>
            <person name="Chapman S.B."/>
            <person name="Gainer-Dewar J."/>
            <person name="Goldberg J."/>
            <person name="Griggs A."/>
            <person name="Gujja S."/>
            <person name="Hansen M."/>
            <person name="Howarth C."/>
            <person name="Imamovic A."/>
            <person name="Ireland A."/>
            <person name="Larimer J."/>
            <person name="McCowan C."/>
            <person name="Murphy C."/>
            <person name="Pearson M."/>
            <person name="Poon T.W."/>
            <person name="Priest M."/>
            <person name="Roberts A."/>
            <person name="Saif S."/>
            <person name="Shea T."/>
            <person name="Sykes S."/>
            <person name="Wortman J."/>
            <person name="Nusbaum C."/>
            <person name="Birren B."/>
        </authorList>
    </citation>
    <scope>NUCLEOTIDE SEQUENCE [LARGE SCALE GENOMIC DNA]</scope>
    <source>
        <strain evidence="1">CHvinca01</strain>
    </source>
</reference>
<evidence type="ECO:0000313" key="1">
    <source>
        <dbReference type="EMBL" id="ETL77505.1"/>
    </source>
</evidence>
<dbReference type="EMBL" id="KI683615">
    <property type="protein sequence ID" value="ETL77505.1"/>
    <property type="molecule type" value="Genomic_DNA"/>
</dbReference>
<dbReference type="Proteomes" id="UP000054423">
    <property type="component" value="Unassembled WGS sequence"/>
</dbReference>
<dbReference type="OrthoDB" id="97427at2759"/>
<protein>
    <submittedName>
        <fullName evidence="1">Uncharacterized protein</fullName>
    </submittedName>
</protein>
<proteinExistence type="predicted"/>